<evidence type="ECO:0000313" key="10">
    <source>
        <dbReference type="EMBL" id="MDT9593423.1"/>
    </source>
</evidence>
<feature type="transmembrane region" description="Helical" evidence="9">
    <location>
        <begin position="206"/>
        <end position="227"/>
    </location>
</feature>
<dbReference type="EMBL" id="JAVYII010000004">
    <property type="protein sequence ID" value="MDT9593423.1"/>
    <property type="molecule type" value="Genomic_DNA"/>
</dbReference>
<comment type="subcellular location">
    <subcellularLocation>
        <location evidence="1">Cell membrane</location>
        <topology evidence="1">Multi-pass membrane protein</topology>
    </subcellularLocation>
</comment>
<sequence>MSTAAPESSSPPTKNDPSGGRKGSIRPTVFFPALAFLAIVVSLSIAFPDRVGDALTSAQETVIGGFGWYYTLLVTAFVIFAIWVAVGRFGDIRLGPDDEEAEYGFLTWFSMLFAAGMGIGLVFWGAAEPLSFFSSPKPGVEGDEVELAQEAMNQTFLHWGLHAWAIYVVVGLALAYAIHRKGRSVSLRWTLEPLLGDRVKGGLGDAIDVVAIVGTIAGVATSLGLGVSQISAGMVYLGWIEEATDPVLVALIVAISIVATISVVSGLDVGIKWLSNINLGMAGVFALCILALGPTLFILRDIVENIGGYLFSIVPNSFDTTAFFGADGQAWQGSWSTFYWGWWMSWAPFVGVFIARISRGRTIREFVAGVLLVPTTVSVIWFSILGGSAIYREIFGSGGLVADDGSVTADAVLFNLVGDLPGGALLAGLAIVLVTIFFVTSSDSGSLVVDMLASGGDTDPPKWSRVMWCTVEGLVAIGLLLAGGLGALQTGAILTALPFSVIMIAMCFAMYKAFKSEYREIRRLNLKARRRVLAEELSDSVTVAVTESVTSDLVDNFDDHFGDQVDSRVDERLSQTGEFPAINAEDSPVNGDRTSDRDHHRTR</sequence>
<keyword evidence="11" id="KW-1185">Reference proteome</keyword>
<evidence type="ECO:0000256" key="9">
    <source>
        <dbReference type="SAM" id="Phobius"/>
    </source>
</evidence>
<feature type="compositionally biased region" description="Basic and acidic residues" evidence="8">
    <location>
        <begin position="593"/>
        <end position="603"/>
    </location>
</feature>
<organism evidence="10 11">
    <name type="scientific">Nocardioides imazamoxiresistens</name>
    <dbReference type="NCBI Taxonomy" id="3231893"/>
    <lineage>
        <taxon>Bacteria</taxon>
        <taxon>Bacillati</taxon>
        <taxon>Actinomycetota</taxon>
        <taxon>Actinomycetes</taxon>
        <taxon>Propionibacteriales</taxon>
        <taxon>Nocardioidaceae</taxon>
        <taxon>Nocardioides</taxon>
    </lineage>
</organism>
<dbReference type="PANTHER" id="PTHR30047:SF7">
    <property type="entry name" value="HIGH-AFFINITY CHOLINE TRANSPORT PROTEIN"/>
    <property type="match status" value="1"/>
</dbReference>
<feature type="transmembrane region" description="Helical" evidence="9">
    <location>
        <begin position="337"/>
        <end position="355"/>
    </location>
</feature>
<protein>
    <submittedName>
        <fullName evidence="10">BCCT family transporter</fullName>
    </submittedName>
</protein>
<evidence type="ECO:0000256" key="8">
    <source>
        <dbReference type="SAM" id="MobiDB-lite"/>
    </source>
</evidence>
<comment type="similarity">
    <text evidence="2">Belongs to the BCCT transporter (TC 2.A.15) family.</text>
</comment>
<dbReference type="InterPro" id="IPR000060">
    <property type="entry name" value="BCCT_transptr"/>
</dbReference>
<keyword evidence="7 9" id="KW-0472">Membrane</keyword>
<name>A0ABU3PW22_9ACTN</name>
<comment type="caution">
    <text evidence="10">The sequence shown here is derived from an EMBL/GenBank/DDBJ whole genome shotgun (WGS) entry which is preliminary data.</text>
</comment>
<dbReference type="RefSeq" id="WP_315732919.1">
    <property type="nucleotide sequence ID" value="NZ_JAVYII010000004.1"/>
</dbReference>
<gene>
    <name evidence="10" type="ORF">RDV89_10120</name>
</gene>
<dbReference type="Pfam" id="PF02028">
    <property type="entry name" value="BCCT"/>
    <property type="match status" value="1"/>
</dbReference>
<evidence type="ECO:0000256" key="6">
    <source>
        <dbReference type="ARBA" id="ARBA00022989"/>
    </source>
</evidence>
<feature type="region of interest" description="Disordered" evidence="8">
    <location>
        <begin position="576"/>
        <end position="603"/>
    </location>
</feature>
<evidence type="ECO:0000313" key="11">
    <source>
        <dbReference type="Proteomes" id="UP001268542"/>
    </source>
</evidence>
<keyword evidence="5 9" id="KW-0812">Transmembrane</keyword>
<feature type="transmembrane region" description="Helical" evidence="9">
    <location>
        <begin position="156"/>
        <end position="178"/>
    </location>
</feature>
<feature type="compositionally biased region" description="Low complexity" evidence="8">
    <location>
        <begin position="1"/>
        <end position="13"/>
    </location>
</feature>
<dbReference type="PANTHER" id="PTHR30047">
    <property type="entry name" value="HIGH-AFFINITY CHOLINE TRANSPORT PROTEIN-RELATED"/>
    <property type="match status" value="1"/>
</dbReference>
<evidence type="ECO:0000256" key="1">
    <source>
        <dbReference type="ARBA" id="ARBA00004651"/>
    </source>
</evidence>
<feature type="transmembrane region" description="Helical" evidence="9">
    <location>
        <begin position="247"/>
        <end position="267"/>
    </location>
</feature>
<feature type="region of interest" description="Disordered" evidence="8">
    <location>
        <begin position="1"/>
        <end position="21"/>
    </location>
</feature>
<feature type="transmembrane region" description="Helical" evidence="9">
    <location>
        <begin position="466"/>
        <end position="487"/>
    </location>
</feature>
<keyword evidence="4" id="KW-1003">Cell membrane</keyword>
<evidence type="ECO:0000256" key="3">
    <source>
        <dbReference type="ARBA" id="ARBA00022448"/>
    </source>
</evidence>
<evidence type="ECO:0000256" key="2">
    <source>
        <dbReference type="ARBA" id="ARBA00005658"/>
    </source>
</evidence>
<evidence type="ECO:0000256" key="5">
    <source>
        <dbReference type="ARBA" id="ARBA00022692"/>
    </source>
</evidence>
<accession>A0ABU3PW22</accession>
<feature type="transmembrane region" description="Helical" evidence="9">
    <location>
        <begin position="493"/>
        <end position="514"/>
    </location>
</feature>
<dbReference type="NCBIfam" id="TIGR00842">
    <property type="entry name" value="bcct"/>
    <property type="match status" value="1"/>
</dbReference>
<feature type="transmembrane region" description="Helical" evidence="9">
    <location>
        <begin position="67"/>
        <end position="86"/>
    </location>
</feature>
<feature type="transmembrane region" description="Helical" evidence="9">
    <location>
        <begin position="29"/>
        <end position="47"/>
    </location>
</feature>
<evidence type="ECO:0000256" key="7">
    <source>
        <dbReference type="ARBA" id="ARBA00023136"/>
    </source>
</evidence>
<keyword evidence="6 9" id="KW-1133">Transmembrane helix</keyword>
<feature type="transmembrane region" description="Helical" evidence="9">
    <location>
        <begin position="367"/>
        <end position="391"/>
    </location>
</feature>
<proteinExistence type="inferred from homology"/>
<evidence type="ECO:0000256" key="4">
    <source>
        <dbReference type="ARBA" id="ARBA00022475"/>
    </source>
</evidence>
<feature type="transmembrane region" description="Helical" evidence="9">
    <location>
        <begin position="106"/>
        <end position="127"/>
    </location>
</feature>
<dbReference type="Proteomes" id="UP001268542">
    <property type="component" value="Unassembled WGS sequence"/>
</dbReference>
<keyword evidence="3" id="KW-0813">Transport</keyword>
<reference evidence="10 11" key="1">
    <citation type="submission" date="2023-08" db="EMBL/GenBank/DDBJ databases">
        <title>Nocardioides seae sp. nov., a bacterium isolated from a soil.</title>
        <authorList>
            <person name="Wang X."/>
        </authorList>
    </citation>
    <scope>NUCLEOTIDE SEQUENCE [LARGE SCALE GENOMIC DNA]</scope>
    <source>
        <strain evidence="10 11">YZH12</strain>
    </source>
</reference>
<feature type="transmembrane region" description="Helical" evidence="9">
    <location>
        <begin position="279"/>
        <end position="299"/>
    </location>
</feature>
<feature type="transmembrane region" description="Helical" evidence="9">
    <location>
        <begin position="420"/>
        <end position="439"/>
    </location>
</feature>